<organism evidence="3 4">
    <name type="scientific">Paractinoplanes deccanensis</name>
    <dbReference type="NCBI Taxonomy" id="113561"/>
    <lineage>
        <taxon>Bacteria</taxon>
        <taxon>Bacillati</taxon>
        <taxon>Actinomycetota</taxon>
        <taxon>Actinomycetes</taxon>
        <taxon>Micromonosporales</taxon>
        <taxon>Micromonosporaceae</taxon>
        <taxon>Paractinoplanes</taxon>
    </lineage>
</organism>
<keyword evidence="4" id="KW-1185">Reference proteome</keyword>
<keyword evidence="2" id="KW-0472">Membrane</keyword>
<evidence type="ECO:0000313" key="3">
    <source>
        <dbReference type="EMBL" id="GID73819.1"/>
    </source>
</evidence>
<gene>
    <name evidence="3" type="ORF">Ade02nite_24600</name>
</gene>
<feature type="transmembrane region" description="Helical" evidence="2">
    <location>
        <begin position="99"/>
        <end position="120"/>
    </location>
</feature>
<evidence type="ECO:0000256" key="2">
    <source>
        <dbReference type="SAM" id="Phobius"/>
    </source>
</evidence>
<dbReference type="EMBL" id="BOMI01000038">
    <property type="protein sequence ID" value="GID73819.1"/>
    <property type="molecule type" value="Genomic_DNA"/>
</dbReference>
<reference evidence="3 4" key="1">
    <citation type="submission" date="2021-01" db="EMBL/GenBank/DDBJ databases">
        <title>Whole genome shotgun sequence of Actinoplanes deccanensis NBRC 13994.</title>
        <authorList>
            <person name="Komaki H."/>
            <person name="Tamura T."/>
        </authorList>
    </citation>
    <scope>NUCLEOTIDE SEQUENCE [LARGE SCALE GENOMIC DNA]</scope>
    <source>
        <strain evidence="3 4">NBRC 13994</strain>
    </source>
</reference>
<sequence length="163" mass="17555">MDFKNTWLNLLFIAGSGILINLATRPIQKALAKSSSTVANRRLRKNAKFNHDVGWYARNPQALGFHVGQAVVRCVTLLVTYVLFIAITITTGASGQRDVFTSAMFVGGLIGSAIFGTMLVTTAENAFVLMQEVRQRNNWFPPGLADEASADAPAAESPRAGSP</sequence>
<proteinExistence type="predicted"/>
<keyword evidence="2" id="KW-0812">Transmembrane</keyword>
<dbReference type="Proteomes" id="UP000609879">
    <property type="component" value="Unassembled WGS sequence"/>
</dbReference>
<name>A0ABQ3Y1D6_9ACTN</name>
<protein>
    <submittedName>
        <fullName evidence="3">Uncharacterized protein</fullName>
    </submittedName>
</protein>
<comment type="caution">
    <text evidence="3">The sequence shown here is derived from an EMBL/GenBank/DDBJ whole genome shotgun (WGS) entry which is preliminary data.</text>
</comment>
<feature type="compositionally biased region" description="Low complexity" evidence="1">
    <location>
        <begin position="145"/>
        <end position="163"/>
    </location>
</feature>
<feature type="transmembrane region" description="Helical" evidence="2">
    <location>
        <begin position="70"/>
        <end position="93"/>
    </location>
</feature>
<feature type="transmembrane region" description="Helical" evidence="2">
    <location>
        <begin position="6"/>
        <end position="24"/>
    </location>
</feature>
<accession>A0ABQ3Y1D6</accession>
<keyword evidence="2" id="KW-1133">Transmembrane helix</keyword>
<evidence type="ECO:0000313" key="4">
    <source>
        <dbReference type="Proteomes" id="UP000609879"/>
    </source>
</evidence>
<dbReference type="RefSeq" id="WP_203761731.1">
    <property type="nucleotide sequence ID" value="NZ_BAAABO010000027.1"/>
</dbReference>
<feature type="region of interest" description="Disordered" evidence="1">
    <location>
        <begin position="144"/>
        <end position="163"/>
    </location>
</feature>
<evidence type="ECO:0000256" key="1">
    <source>
        <dbReference type="SAM" id="MobiDB-lite"/>
    </source>
</evidence>